<dbReference type="EMBL" id="CAJGYO010000001">
    <property type="protein sequence ID" value="CAD6202397.1"/>
    <property type="molecule type" value="Genomic_DNA"/>
</dbReference>
<keyword evidence="2" id="KW-1185">Reference proteome</keyword>
<name>A0A811M818_9POAL</name>
<gene>
    <name evidence="1" type="ORF">NCGR_LOCUS686</name>
</gene>
<evidence type="ECO:0000313" key="2">
    <source>
        <dbReference type="Proteomes" id="UP000604825"/>
    </source>
</evidence>
<proteinExistence type="predicted"/>
<sequence length="72" mass="7943">MSYGHGGDAHPGFIPVPNVPLLTNDQMSFHKVDGKLLHIFCTSFQMTQEAKDGRDKALALMDKKLFGNPQEA</sequence>
<organism evidence="1 2">
    <name type="scientific">Miscanthus lutarioriparius</name>
    <dbReference type="NCBI Taxonomy" id="422564"/>
    <lineage>
        <taxon>Eukaryota</taxon>
        <taxon>Viridiplantae</taxon>
        <taxon>Streptophyta</taxon>
        <taxon>Embryophyta</taxon>
        <taxon>Tracheophyta</taxon>
        <taxon>Spermatophyta</taxon>
        <taxon>Magnoliopsida</taxon>
        <taxon>Liliopsida</taxon>
        <taxon>Poales</taxon>
        <taxon>Poaceae</taxon>
        <taxon>PACMAD clade</taxon>
        <taxon>Panicoideae</taxon>
        <taxon>Andropogonodae</taxon>
        <taxon>Andropogoneae</taxon>
        <taxon>Saccharinae</taxon>
        <taxon>Miscanthus</taxon>
    </lineage>
</organism>
<reference evidence="1" key="1">
    <citation type="submission" date="2020-10" db="EMBL/GenBank/DDBJ databases">
        <authorList>
            <person name="Han B."/>
            <person name="Lu T."/>
            <person name="Zhao Q."/>
            <person name="Huang X."/>
            <person name="Zhao Y."/>
        </authorList>
    </citation>
    <scope>NUCLEOTIDE SEQUENCE</scope>
</reference>
<comment type="caution">
    <text evidence="1">The sequence shown here is derived from an EMBL/GenBank/DDBJ whole genome shotgun (WGS) entry which is preliminary data.</text>
</comment>
<dbReference type="Proteomes" id="UP000604825">
    <property type="component" value="Unassembled WGS sequence"/>
</dbReference>
<evidence type="ECO:0000313" key="1">
    <source>
        <dbReference type="EMBL" id="CAD6202397.1"/>
    </source>
</evidence>
<protein>
    <submittedName>
        <fullName evidence="1">Uncharacterized protein</fullName>
    </submittedName>
</protein>
<accession>A0A811M818</accession>
<dbReference type="AlphaFoldDB" id="A0A811M818"/>